<dbReference type="InterPro" id="IPR003029">
    <property type="entry name" value="S1_domain"/>
</dbReference>
<comment type="caution">
    <text evidence="2">The sequence shown here is derived from an EMBL/GenBank/DDBJ whole genome shotgun (WGS) entry which is preliminary data.</text>
</comment>
<organism evidence="2">
    <name type="scientific">bioreactor metagenome</name>
    <dbReference type="NCBI Taxonomy" id="1076179"/>
    <lineage>
        <taxon>unclassified sequences</taxon>
        <taxon>metagenomes</taxon>
        <taxon>ecological metagenomes</taxon>
    </lineage>
</organism>
<sequence length="57" mass="6039">MEGLVHVSRLSTNQMTLANGMSLVDSLTGKSYRIGDSVKVKLIGVSISAGNVDFELV</sequence>
<protein>
    <submittedName>
        <fullName evidence="2">Ribonuclease R</fullName>
        <ecNumber evidence="2">3.1.13.1</ecNumber>
    </submittedName>
</protein>
<name>A0A645G8T0_9ZZZZ</name>
<dbReference type="Gene3D" id="2.40.50.140">
    <property type="entry name" value="Nucleic acid-binding proteins"/>
    <property type="match status" value="1"/>
</dbReference>
<dbReference type="InterPro" id="IPR012340">
    <property type="entry name" value="NA-bd_OB-fold"/>
</dbReference>
<keyword evidence="2" id="KW-0378">Hydrolase</keyword>
<accession>A0A645G8T0</accession>
<dbReference type="GO" id="GO:0008859">
    <property type="term" value="F:exoribonuclease II activity"/>
    <property type="evidence" value="ECO:0007669"/>
    <property type="project" value="UniProtKB-EC"/>
</dbReference>
<dbReference type="GO" id="GO:0003676">
    <property type="term" value="F:nucleic acid binding"/>
    <property type="evidence" value="ECO:0007669"/>
    <property type="project" value="InterPro"/>
</dbReference>
<reference evidence="2" key="1">
    <citation type="submission" date="2019-08" db="EMBL/GenBank/DDBJ databases">
        <authorList>
            <person name="Kucharzyk K."/>
            <person name="Murdoch R.W."/>
            <person name="Higgins S."/>
            <person name="Loffler F."/>
        </authorList>
    </citation>
    <scope>NUCLEOTIDE SEQUENCE</scope>
</reference>
<dbReference type="EMBL" id="VSSQ01071791">
    <property type="protein sequence ID" value="MPN23321.1"/>
    <property type="molecule type" value="Genomic_DNA"/>
</dbReference>
<gene>
    <name evidence="2" type="primary">rnr_50</name>
    <name evidence="2" type="ORF">SDC9_170709</name>
</gene>
<dbReference type="EC" id="3.1.13.1" evidence="2"/>
<feature type="domain" description="S1 motif" evidence="1">
    <location>
        <begin position="1"/>
        <end position="57"/>
    </location>
</feature>
<dbReference type="SUPFAM" id="SSF50249">
    <property type="entry name" value="Nucleic acid-binding proteins"/>
    <property type="match status" value="1"/>
</dbReference>
<dbReference type="PROSITE" id="PS50126">
    <property type="entry name" value="S1"/>
    <property type="match status" value="1"/>
</dbReference>
<evidence type="ECO:0000259" key="1">
    <source>
        <dbReference type="PROSITE" id="PS50126"/>
    </source>
</evidence>
<proteinExistence type="predicted"/>
<evidence type="ECO:0000313" key="2">
    <source>
        <dbReference type="EMBL" id="MPN23321.1"/>
    </source>
</evidence>
<dbReference type="AlphaFoldDB" id="A0A645G8T0"/>